<evidence type="ECO:0000256" key="5">
    <source>
        <dbReference type="ARBA" id="ARBA00022984"/>
    </source>
</evidence>
<dbReference type="InterPro" id="IPR036365">
    <property type="entry name" value="PGBD-like_sf"/>
</dbReference>
<comment type="pathway">
    <text evidence="1 7">Cell wall biogenesis; peptidoglycan biosynthesis.</text>
</comment>
<feature type="chain" id="PRO_5041932233" evidence="8">
    <location>
        <begin position="18"/>
        <end position="419"/>
    </location>
</feature>
<evidence type="ECO:0000256" key="2">
    <source>
        <dbReference type="ARBA" id="ARBA00005992"/>
    </source>
</evidence>
<feature type="domain" description="L,D-TPase catalytic" evidence="9">
    <location>
        <begin position="28"/>
        <end position="138"/>
    </location>
</feature>
<protein>
    <submittedName>
        <fullName evidence="10">L,D-transpeptidase family protein</fullName>
    </submittedName>
</protein>
<keyword evidence="6 7" id="KW-0961">Cell wall biogenesis/degradation</keyword>
<accession>A0AAE3QK73</accession>
<keyword evidence="8" id="KW-0732">Signal</keyword>
<dbReference type="PANTHER" id="PTHR30582">
    <property type="entry name" value="L,D-TRANSPEPTIDASE"/>
    <property type="match status" value="1"/>
</dbReference>
<evidence type="ECO:0000313" key="10">
    <source>
        <dbReference type="EMBL" id="MDI7924709.1"/>
    </source>
</evidence>
<keyword evidence="11" id="KW-1185">Reference proteome</keyword>
<gene>
    <name evidence="10" type="ORF">MRS75_21840</name>
</gene>
<dbReference type="InterPro" id="IPR038063">
    <property type="entry name" value="Transpep_catalytic_dom"/>
</dbReference>
<dbReference type="GO" id="GO:0071972">
    <property type="term" value="F:peptidoglycan L,D-transpeptidase activity"/>
    <property type="evidence" value="ECO:0007669"/>
    <property type="project" value="TreeGrafter"/>
</dbReference>
<dbReference type="InterPro" id="IPR002477">
    <property type="entry name" value="Peptidoglycan-bd-like"/>
</dbReference>
<dbReference type="GO" id="GO:0005576">
    <property type="term" value="C:extracellular region"/>
    <property type="evidence" value="ECO:0007669"/>
    <property type="project" value="TreeGrafter"/>
</dbReference>
<dbReference type="InterPro" id="IPR005490">
    <property type="entry name" value="LD_TPept_cat_dom"/>
</dbReference>
<dbReference type="InterPro" id="IPR050979">
    <property type="entry name" value="LD-transpeptidase"/>
</dbReference>
<comment type="caution">
    <text evidence="10">The sequence shown here is derived from an EMBL/GenBank/DDBJ whole genome shotgun (WGS) entry which is preliminary data.</text>
</comment>
<keyword evidence="3" id="KW-0808">Transferase</keyword>
<dbReference type="Pfam" id="PF03734">
    <property type="entry name" value="YkuD"/>
    <property type="match status" value="1"/>
</dbReference>
<dbReference type="EMBL" id="JALDYZ010000017">
    <property type="protein sequence ID" value="MDI7924709.1"/>
    <property type="molecule type" value="Genomic_DNA"/>
</dbReference>
<dbReference type="Pfam" id="PF01471">
    <property type="entry name" value="PG_binding_1"/>
    <property type="match status" value="1"/>
</dbReference>
<keyword evidence="4 7" id="KW-0133">Cell shape</keyword>
<dbReference type="Gene3D" id="2.40.440.10">
    <property type="entry name" value="L,D-transpeptidase catalytic domain-like"/>
    <property type="match status" value="1"/>
</dbReference>
<organism evidence="10 11">
    <name type="scientific">Ferirhizobium litorale</name>
    <dbReference type="NCBI Taxonomy" id="2927786"/>
    <lineage>
        <taxon>Bacteria</taxon>
        <taxon>Pseudomonadati</taxon>
        <taxon>Pseudomonadota</taxon>
        <taxon>Alphaproteobacteria</taxon>
        <taxon>Hyphomicrobiales</taxon>
        <taxon>Rhizobiaceae</taxon>
        <taxon>Ferirhizobium</taxon>
    </lineage>
</organism>
<dbReference type="SUPFAM" id="SSF141523">
    <property type="entry name" value="L,D-transpeptidase catalytic domain-like"/>
    <property type="match status" value="1"/>
</dbReference>
<dbReference type="Gene3D" id="1.10.101.10">
    <property type="entry name" value="PGBD-like superfamily/PGBD"/>
    <property type="match status" value="1"/>
</dbReference>
<evidence type="ECO:0000256" key="7">
    <source>
        <dbReference type="PROSITE-ProRule" id="PRU01373"/>
    </source>
</evidence>
<dbReference type="InterPro" id="IPR016915">
    <property type="entry name" value="UCP029342"/>
</dbReference>
<dbReference type="PROSITE" id="PS52029">
    <property type="entry name" value="LD_TPASE"/>
    <property type="match status" value="1"/>
</dbReference>
<evidence type="ECO:0000259" key="9">
    <source>
        <dbReference type="PROSITE" id="PS52029"/>
    </source>
</evidence>
<dbReference type="InterPro" id="IPR036366">
    <property type="entry name" value="PGBDSf"/>
</dbReference>
<feature type="signal peptide" evidence="8">
    <location>
        <begin position="1"/>
        <end position="17"/>
    </location>
</feature>
<evidence type="ECO:0000256" key="3">
    <source>
        <dbReference type="ARBA" id="ARBA00022679"/>
    </source>
</evidence>
<evidence type="ECO:0000256" key="4">
    <source>
        <dbReference type="ARBA" id="ARBA00022960"/>
    </source>
</evidence>
<reference evidence="10" key="1">
    <citation type="submission" date="2022-03" db="EMBL/GenBank/DDBJ databases">
        <title>Fererhizobium litorale gen. nov., sp. nov., isolated from sandy sediments of the Sea of Japan seashore.</title>
        <authorList>
            <person name="Romanenko L."/>
            <person name="Kurilenko V."/>
            <person name="Otstavnykh N."/>
            <person name="Svetashev V."/>
            <person name="Tekutyeva L."/>
            <person name="Isaeva M."/>
            <person name="Mikhailov V."/>
        </authorList>
    </citation>
    <scope>NUCLEOTIDE SEQUENCE</scope>
    <source>
        <strain evidence="10">KMM 9576</strain>
    </source>
</reference>
<dbReference type="Proteomes" id="UP001161580">
    <property type="component" value="Unassembled WGS sequence"/>
</dbReference>
<evidence type="ECO:0000256" key="6">
    <source>
        <dbReference type="ARBA" id="ARBA00023316"/>
    </source>
</evidence>
<dbReference type="GO" id="GO:0016740">
    <property type="term" value="F:transferase activity"/>
    <property type="evidence" value="ECO:0007669"/>
    <property type="project" value="UniProtKB-KW"/>
</dbReference>
<sequence>MFLRLAFLGLLSTTALAQPAFAVDKGTLQIFVSKDAQTITVYEDGRAIATSKVSTGKVGHTTPSGIFSILEKRRYHESNIYSDAPMPFMQRLTWSGIALHESGHVPKYPASHGCIRMPHDFAKALYKLTERGVPVVVTDEKVAPRTFSHPALFTPVVPVEDNQVLSDAELRPSMPDVSGKRVEVAMNAVLPKVGASATAILRNQPPLRILITRRSREDTISDVQTMLGALGYDAGIVDGHVGPVTRAAINDFKESRAMDTKGAVVTREFLSALYKTAGRGEPPQGKIMVRQKFKPLFEAPVVIHDPELGLGTHLLTAIDIDHGSGETNWNLATLENNPDRKTSKGFGIIELSGTPEPDAASRALDRIEIPPDVRHKIGLLLSTGSTVTITDYGVGTETGDGTDFITVIDKYASSLGSVD</sequence>
<feature type="active site" description="Proton donor/acceptor" evidence="7">
    <location>
        <position position="100"/>
    </location>
</feature>
<evidence type="ECO:0000256" key="1">
    <source>
        <dbReference type="ARBA" id="ARBA00004752"/>
    </source>
</evidence>
<evidence type="ECO:0000313" key="11">
    <source>
        <dbReference type="Proteomes" id="UP001161580"/>
    </source>
</evidence>
<dbReference type="AlphaFoldDB" id="A0AAE3QK73"/>
<dbReference type="SUPFAM" id="SSF47090">
    <property type="entry name" value="PGBD-like"/>
    <property type="match status" value="1"/>
</dbReference>
<dbReference type="CDD" id="cd16913">
    <property type="entry name" value="YkuD_like"/>
    <property type="match status" value="1"/>
</dbReference>
<dbReference type="NCBIfam" id="NF004785">
    <property type="entry name" value="PRK06132.1-2"/>
    <property type="match status" value="1"/>
</dbReference>
<feature type="active site" description="Nucleophile" evidence="7">
    <location>
        <position position="114"/>
    </location>
</feature>
<dbReference type="PANTHER" id="PTHR30582:SF2">
    <property type="entry name" value="L,D-TRANSPEPTIDASE YCIB-RELATED"/>
    <property type="match status" value="1"/>
</dbReference>
<dbReference type="PIRSF" id="PIRSF029342">
    <property type="entry name" value="UCP029342_ErfK/YbiS/YcfS/YnhG"/>
    <property type="match status" value="1"/>
</dbReference>
<dbReference type="GO" id="GO:0018104">
    <property type="term" value="P:peptidoglycan-protein cross-linking"/>
    <property type="evidence" value="ECO:0007669"/>
    <property type="project" value="TreeGrafter"/>
</dbReference>
<evidence type="ECO:0000256" key="8">
    <source>
        <dbReference type="SAM" id="SignalP"/>
    </source>
</evidence>
<comment type="similarity">
    <text evidence="2">Belongs to the YkuD family.</text>
</comment>
<proteinExistence type="inferred from homology"/>
<name>A0AAE3QK73_9HYPH</name>
<dbReference type="NCBIfam" id="NF004786">
    <property type="entry name" value="PRK06132.1-3"/>
    <property type="match status" value="1"/>
</dbReference>
<dbReference type="RefSeq" id="WP_311788711.1">
    <property type="nucleotide sequence ID" value="NZ_JALDYY010000018.1"/>
</dbReference>
<keyword evidence="5 7" id="KW-0573">Peptidoglycan synthesis</keyword>
<dbReference type="GO" id="GO:0008360">
    <property type="term" value="P:regulation of cell shape"/>
    <property type="evidence" value="ECO:0007669"/>
    <property type="project" value="UniProtKB-UniRule"/>
</dbReference>
<dbReference type="GO" id="GO:0071555">
    <property type="term" value="P:cell wall organization"/>
    <property type="evidence" value="ECO:0007669"/>
    <property type="project" value="UniProtKB-UniRule"/>
</dbReference>